<evidence type="ECO:0000313" key="1">
    <source>
        <dbReference type="EMBL" id="MEP0867568.1"/>
    </source>
</evidence>
<dbReference type="EMBL" id="JAMPKK010000077">
    <property type="protein sequence ID" value="MEP0867568.1"/>
    <property type="molecule type" value="Genomic_DNA"/>
</dbReference>
<keyword evidence="2" id="KW-1185">Reference proteome</keyword>
<name>A0ABV0JVT9_9CYAN</name>
<accession>A0ABV0JVT9</accession>
<organism evidence="1 2">
    <name type="scientific">Funiculus sociatus GB2-A5</name>
    <dbReference type="NCBI Taxonomy" id="2933946"/>
    <lineage>
        <taxon>Bacteria</taxon>
        <taxon>Bacillati</taxon>
        <taxon>Cyanobacteriota</taxon>
        <taxon>Cyanophyceae</taxon>
        <taxon>Coleofasciculales</taxon>
        <taxon>Coleofasciculaceae</taxon>
        <taxon>Funiculus</taxon>
    </lineage>
</organism>
<reference evidence="1 2" key="1">
    <citation type="submission" date="2022-04" db="EMBL/GenBank/DDBJ databases">
        <title>Positive selection, recombination, and allopatry shape intraspecific diversity of widespread and dominant cyanobacteria.</title>
        <authorList>
            <person name="Wei J."/>
            <person name="Shu W."/>
            <person name="Hu C."/>
        </authorList>
    </citation>
    <scope>NUCLEOTIDE SEQUENCE [LARGE SCALE GENOMIC DNA]</scope>
    <source>
        <strain evidence="1 2">GB2-A5</strain>
    </source>
</reference>
<dbReference type="Proteomes" id="UP001442494">
    <property type="component" value="Unassembled WGS sequence"/>
</dbReference>
<comment type="caution">
    <text evidence="1">The sequence shown here is derived from an EMBL/GenBank/DDBJ whole genome shotgun (WGS) entry which is preliminary data.</text>
</comment>
<gene>
    <name evidence="1" type="ORF">NDI37_24275</name>
</gene>
<evidence type="ECO:0000313" key="2">
    <source>
        <dbReference type="Proteomes" id="UP001442494"/>
    </source>
</evidence>
<proteinExistence type="predicted"/>
<protein>
    <submittedName>
        <fullName evidence="1">Helix-turn-helix domain-containing protein</fullName>
    </submittedName>
</protein>
<sequence length="102" mass="11891">MTSPRPLGQRELELIRLYANCQLGMSPRAFEAKWNVTRSEMAAICQCSIATVQRWFERGTNFSLPTRYHLRYLALADLFIEHFEEIPDRLKAVLCPPFNSQE</sequence>
<dbReference type="RefSeq" id="WP_190421149.1">
    <property type="nucleotide sequence ID" value="NZ_JAMPKK010000077.1"/>
</dbReference>